<dbReference type="PANTHER" id="PTHR35896:SF3">
    <property type="entry name" value="MAJOR FACILITATOR SUPERFAMILY TRANSPORTER"/>
    <property type="match status" value="1"/>
</dbReference>
<sequence>MSRIFKTLRPSQSQSTQEEKEESRTLLSDLPATRRKWLSDSRVNIPLAILITLLLGFLVWLSLSTTINARSHNTPSYTDCGKNYSTAVAAGCVFDVLATTWVPPECHNATLFNEYTSRLPKPLFYRWPNLTEPLSEDPKELVTHETIWSYGEFHTAHCLYLLQCGALAAAKVSAGHRNVLANNHATSLWHIAHCTKNVFNSMSYPENNTEIKNAARSSLFCKVLPE</sequence>
<feature type="transmembrane region" description="Helical" evidence="2">
    <location>
        <begin position="43"/>
        <end position="63"/>
    </location>
</feature>
<evidence type="ECO:0000313" key="4">
    <source>
        <dbReference type="Proteomes" id="UP000244855"/>
    </source>
</evidence>
<dbReference type="OrthoDB" id="3501153at2759"/>
<keyword evidence="4" id="KW-1185">Reference proteome</keyword>
<feature type="region of interest" description="Disordered" evidence="1">
    <location>
        <begin position="1"/>
        <end position="25"/>
    </location>
</feature>
<proteinExistence type="predicted"/>
<name>A0A2V1DU90_9PLEO</name>
<reference evidence="3 4" key="1">
    <citation type="journal article" date="2018" name="Sci. Rep.">
        <title>Comparative genomics provides insights into the lifestyle and reveals functional heterogeneity of dark septate endophytic fungi.</title>
        <authorList>
            <person name="Knapp D.G."/>
            <person name="Nemeth J.B."/>
            <person name="Barry K."/>
            <person name="Hainaut M."/>
            <person name="Henrissat B."/>
            <person name="Johnson J."/>
            <person name="Kuo A."/>
            <person name="Lim J.H.P."/>
            <person name="Lipzen A."/>
            <person name="Nolan M."/>
            <person name="Ohm R.A."/>
            <person name="Tamas L."/>
            <person name="Grigoriev I.V."/>
            <person name="Spatafora J.W."/>
            <person name="Nagy L.G."/>
            <person name="Kovacs G.M."/>
        </authorList>
    </citation>
    <scope>NUCLEOTIDE SEQUENCE [LARGE SCALE GENOMIC DNA]</scope>
    <source>
        <strain evidence="3 4">DSE2036</strain>
    </source>
</reference>
<keyword evidence="2" id="KW-0472">Membrane</keyword>
<accession>A0A2V1DU90</accession>
<organism evidence="3 4">
    <name type="scientific">Periconia macrospinosa</name>
    <dbReference type="NCBI Taxonomy" id="97972"/>
    <lineage>
        <taxon>Eukaryota</taxon>
        <taxon>Fungi</taxon>
        <taxon>Dikarya</taxon>
        <taxon>Ascomycota</taxon>
        <taxon>Pezizomycotina</taxon>
        <taxon>Dothideomycetes</taxon>
        <taxon>Pleosporomycetidae</taxon>
        <taxon>Pleosporales</taxon>
        <taxon>Massarineae</taxon>
        <taxon>Periconiaceae</taxon>
        <taxon>Periconia</taxon>
    </lineage>
</organism>
<dbReference type="STRING" id="97972.A0A2V1DU90"/>
<dbReference type="Proteomes" id="UP000244855">
    <property type="component" value="Unassembled WGS sequence"/>
</dbReference>
<gene>
    <name evidence="3" type="ORF">DM02DRAFT_613432</name>
</gene>
<evidence type="ECO:0000256" key="2">
    <source>
        <dbReference type="SAM" id="Phobius"/>
    </source>
</evidence>
<dbReference type="PANTHER" id="PTHR35896">
    <property type="entry name" value="IG-LIKE DOMAIN-CONTAINING PROTEIN"/>
    <property type="match status" value="1"/>
</dbReference>
<keyword evidence="2" id="KW-1133">Transmembrane helix</keyword>
<dbReference type="EMBL" id="KZ805353">
    <property type="protein sequence ID" value="PVI01721.1"/>
    <property type="molecule type" value="Genomic_DNA"/>
</dbReference>
<protein>
    <submittedName>
        <fullName evidence="3">Uncharacterized protein</fullName>
    </submittedName>
</protein>
<evidence type="ECO:0000256" key="1">
    <source>
        <dbReference type="SAM" id="MobiDB-lite"/>
    </source>
</evidence>
<dbReference type="AlphaFoldDB" id="A0A2V1DU90"/>
<keyword evidence="2" id="KW-0812">Transmembrane</keyword>
<dbReference type="InterPro" id="IPR053008">
    <property type="entry name" value="Phomopsin_biosynth_assoc"/>
</dbReference>
<evidence type="ECO:0000313" key="3">
    <source>
        <dbReference type="EMBL" id="PVI01721.1"/>
    </source>
</evidence>